<dbReference type="Proteomes" id="UP000670947">
    <property type="component" value="Unassembled WGS sequence"/>
</dbReference>
<organism evidence="2 3">
    <name type="scientific">Paenibacillus artemisiicola</name>
    <dbReference type="NCBI Taxonomy" id="1172618"/>
    <lineage>
        <taxon>Bacteria</taxon>
        <taxon>Bacillati</taxon>
        <taxon>Bacillota</taxon>
        <taxon>Bacilli</taxon>
        <taxon>Bacillales</taxon>
        <taxon>Paenibacillaceae</taxon>
        <taxon>Paenibacillus</taxon>
    </lineage>
</organism>
<comment type="caution">
    <text evidence="2">The sequence shown here is derived from an EMBL/GenBank/DDBJ whole genome shotgun (WGS) entry which is preliminary data.</text>
</comment>
<proteinExistence type="predicted"/>
<evidence type="ECO:0000259" key="1">
    <source>
        <dbReference type="Pfam" id="PF01261"/>
    </source>
</evidence>
<sequence length="291" mass="32044">MKLSVFTVAAPDLSPEELGEAAASAGIAGLEWRCKETPAELLNEAPSFWGNNKCTIPPDAGEADIDRFRQAAARSGRKAIAVTPYLSCGDVEGTERIMRLARSLDASMVRVGVPGYDRTKPYGELYEQAIGYLREVERLALNYGVKALVETHHVTIAPSASLAHRLVSPFNPDAIGVLYDPGNMVHEGFENYRMGMELLGPYLAHVHVKNAAWRPAAASGEATDHLETVEWTSGWAPIANGVVLWKQVLRDLKAVGYDGWYGVEDFSGTFDTRTMLRAYANQMNRWMEEIL</sequence>
<dbReference type="PANTHER" id="PTHR12110">
    <property type="entry name" value="HYDROXYPYRUVATE ISOMERASE"/>
    <property type="match status" value="1"/>
</dbReference>
<dbReference type="InterPro" id="IPR013022">
    <property type="entry name" value="Xyl_isomerase-like_TIM-brl"/>
</dbReference>
<dbReference type="EMBL" id="JAGGDJ010000041">
    <property type="protein sequence ID" value="MBO7747858.1"/>
    <property type="molecule type" value="Genomic_DNA"/>
</dbReference>
<dbReference type="InterPro" id="IPR050312">
    <property type="entry name" value="IolE/XylAMocC-like"/>
</dbReference>
<evidence type="ECO:0000313" key="2">
    <source>
        <dbReference type="EMBL" id="MBO7747858.1"/>
    </source>
</evidence>
<keyword evidence="3" id="KW-1185">Reference proteome</keyword>
<dbReference type="PANTHER" id="PTHR12110:SF21">
    <property type="entry name" value="XYLOSE ISOMERASE-LIKE TIM BARREL DOMAIN-CONTAINING PROTEIN"/>
    <property type="match status" value="1"/>
</dbReference>
<feature type="domain" description="Xylose isomerase-like TIM barrel" evidence="1">
    <location>
        <begin position="21"/>
        <end position="275"/>
    </location>
</feature>
<dbReference type="Pfam" id="PF01261">
    <property type="entry name" value="AP_endonuc_2"/>
    <property type="match status" value="1"/>
</dbReference>
<dbReference type="SUPFAM" id="SSF51658">
    <property type="entry name" value="Xylose isomerase-like"/>
    <property type="match status" value="1"/>
</dbReference>
<name>A0ABS3WHP6_9BACL</name>
<protein>
    <submittedName>
        <fullName evidence="2">Sugar phosphate isomerase/epimerase</fullName>
    </submittedName>
</protein>
<gene>
    <name evidence="2" type="ORF">I8J29_27065</name>
</gene>
<dbReference type="InterPro" id="IPR036237">
    <property type="entry name" value="Xyl_isomerase-like_sf"/>
</dbReference>
<dbReference type="RefSeq" id="WP_208850499.1">
    <property type="nucleotide sequence ID" value="NZ_JAGGDJ010000041.1"/>
</dbReference>
<dbReference type="Gene3D" id="3.20.20.150">
    <property type="entry name" value="Divalent-metal-dependent TIM barrel enzymes"/>
    <property type="match status" value="1"/>
</dbReference>
<dbReference type="GO" id="GO:0016853">
    <property type="term" value="F:isomerase activity"/>
    <property type="evidence" value="ECO:0007669"/>
    <property type="project" value="UniProtKB-KW"/>
</dbReference>
<evidence type="ECO:0000313" key="3">
    <source>
        <dbReference type="Proteomes" id="UP000670947"/>
    </source>
</evidence>
<reference evidence="2 3" key="1">
    <citation type="submission" date="2021-03" db="EMBL/GenBank/DDBJ databases">
        <title>Paenibacillus artemisicola MWE-103 whole genome sequence.</title>
        <authorList>
            <person name="Ham Y.J."/>
        </authorList>
    </citation>
    <scope>NUCLEOTIDE SEQUENCE [LARGE SCALE GENOMIC DNA]</scope>
    <source>
        <strain evidence="2 3">MWE-103</strain>
    </source>
</reference>
<accession>A0ABS3WHP6</accession>
<keyword evidence="2" id="KW-0413">Isomerase</keyword>